<protein>
    <submittedName>
        <fullName evidence="2">Uncharacterized protein</fullName>
    </submittedName>
</protein>
<feature type="chain" id="PRO_5025513830" evidence="1">
    <location>
        <begin position="17"/>
        <end position="206"/>
    </location>
</feature>
<dbReference type="EMBL" id="ML993592">
    <property type="protein sequence ID" value="KAF2167803.1"/>
    <property type="molecule type" value="Genomic_DNA"/>
</dbReference>
<dbReference type="Proteomes" id="UP000799537">
    <property type="component" value="Unassembled WGS sequence"/>
</dbReference>
<dbReference type="AlphaFoldDB" id="A0A6A6CMF6"/>
<name>A0A6A6CMF6_ZASCE</name>
<reference evidence="2" key="1">
    <citation type="journal article" date="2020" name="Stud. Mycol.">
        <title>101 Dothideomycetes genomes: a test case for predicting lifestyles and emergence of pathogens.</title>
        <authorList>
            <person name="Haridas S."/>
            <person name="Albert R."/>
            <person name="Binder M."/>
            <person name="Bloem J."/>
            <person name="Labutti K."/>
            <person name="Salamov A."/>
            <person name="Andreopoulos B."/>
            <person name="Baker S."/>
            <person name="Barry K."/>
            <person name="Bills G."/>
            <person name="Bluhm B."/>
            <person name="Cannon C."/>
            <person name="Castanera R."/>
            <person name="Culley D."/>
            <person name="Daum C."/>
            <person name="Ezra D."/>
            <person name="Gonzalez J."/>
            <person name="Henrissat B."/>
            <person name="Kuo A."/>
            <person name="Liang C."/>
            <person name="Lipzen A."/>
            <person name="Lutzoni F."/>
            <person name="Magnuson J."/>
            <person name="Mondo S."/>
            <person name="Nolan M."/>
            <person name="Ohm R."/>
            <person name="Pangilinan J."/>
            <person name="Park H.-J."/>
            <person name="Ramirez L."/>
            <person name="Alfaro M."/>
            <person name="Sun H."/>
            <person name="Tritt A."/>
            <person name="Yoshinaga Y."/>
            <person name="Zwiers L.-H."/>
            <person name="Turgeon B."/>
            <person name="Goodwin S."/>
            <person name="Spatafora J."/>
            <person name="Crous P."/>
            <person name="Grigoriev I."/>
        </authorList>
    </citation>
    <scope>NUCLEOTIDE SEQUENCE</scope>
    <source>
        <strain evidence="2">ATCC 36951</strain>
    </source>
</reference>
<dbReference type="GeneID" id="54565734"/>
<feature type="signal peptide" evidence="1">
    <location>
        <begin position="1"/>
        <end position="16"/>
    </location>
</feature>
<dbReference type="RefSeq" id="XP_033668692.1">
    <property type="nucleotide sequence ID" value="XM_033812462.1"/>
</dbReference>
<keyword evidence="1" id="KW-0732">Signal</keyword>
<gene>
    <name evidence="2" type="ORF">M409DRAFT_53767</name>
</gene>
<accession>A0A6A6CMF6</accession>
<evidence type="ECO:0000313" key="3">
    <source>
        <dbReference type="Proteomes" id="UP000799537"/>
    </source>
</evidence>
<proteinExistence type="predicted"/>
<sequence length="206" mass="23154">MDLTFHFCIFVRPASCLLLLLKSNLPPLAALKKDHKGASRRLKDAPLKLEGFDGLERPPALGNTAKRLMACQMLTALGYYQRRFASGGHPIKPVIWAAQGRFRTDSGDTFGRVELMRMTKVRRESGVIPAATAESSIGCRDRGMKRRCQHRCLGFTPETPYRAGQMILACRMTYAQVDLIEPNDKVTLVPQLPYRRRTVTQTSFAQ</sequence>
<organism evidence="2 3">
    <name type="scientific">Zasmidium cellare ATCC 36951</name>
    <dbReference type="NCBI Taxonomy" id="1080233"/>
    <lineage>
        <taxon>Eukaryota</taxon>
        <taxon>Fungi</taxon>
        <taxon>Dikarya</taxon>
        <taxon>Ascomycota</taxon>
        <taxon>Pezizomycotina</taxon>
        <taxon>Dothideomycetes</taxon>
        <taxon>Dothideomycetidae</taxon>
        <taxon>Mycosphaerellales</taxon>
        <taxon>Mycosphaerellaceae</taxon>
        <taxon>Zasmidium</taxon>
    </lineage>
</organism>
<evidence type="ECO:0000313" key="2">
    <source>
        <dbReference type="EMBL" id="KAF2167803.1"/>
    </source>
</evidence>
<keyword evidence="3" id="KW-1185">Reference proteome</keyword>
<evidence type="ECO:0000256" key="1">
    <source>
        <dbReference type="SAM" id="SignalP"/>
    </source>
</evidence>